<name>A0ABN3AVN9_9MICO</name>
<dbReference type="Pfam" id="PF12811">
    <property type="entry name" value="BaxI_1"/>
    <property type="match status" value="1"/>
</dbReference>
<proteinExistence type="predicted"/>
<evidence type="ECO:0000256" key="2">
    <source>
        <dbReference type="SAM" id="Phobius"/>
    </source>
</evidence>
<evidence type="ECO:0000313" key="3">
    <source>
        <dbReference type="EMBL" id="GAA2175177.1"/>
    </source>
</evidence>
<feature type="compositionally biased region" description="Low complexity" evidence="1">
    <location>
        <begin position="56"/>
        <end position="66"/>
    </location>
</feature>
<keyword evidence="2" id="KW-0472">Membrane</keyword>
<feature type="transmembrane region" description="Helical" evidence="2">
    <location>
        <begin position="95"/>
        <end position="114"/>
    </location>
</feature>
<keyword evidence="4" id="KW-1185">Reference proteome</keyword>
<feature type="transmembrane region" description="Helical" evidence="2">
    <location>
        <begin position="150"/>
        <end position="173"/>
    </location>
</feature>
<feature type="compositionally biased region" description="Polar residues" evidence="1">
    <location>
        <begin position="1"/>
        <end position="11"/>
    </location>
</feature>
<dbReference type="Proteomes" id="UP001501599">
    <property type="component" value="Unassembled WGS sequence"/>
</dbReference>
<accession>A0ABN3AVN9</accession>
<dbReference type="InterPro" id="IPR010539">
    <property type="entry name" value="BaxI_1-like"/>
</dbReference>
<feature type="transmembrane region" description="Helical" evidence="2">
    <location>
        <begin position="179"/>
        <end position="200"/>
    </location>
</feature>
<sequence>MAGFGFSNSPAFSRDPQRAAQLQQSGGYVTGQTYAPQQGQGPAQPQGSGQQGYGQQGYAQPGAPTPEQLGSMYERPSATSADTGRLTYDNVIRKTVVTLGAVATTFLLQMALFLTGNGTIMQGLMWVGLVVGLVLGLVNAFKREPSAPLVLAYAAAQGLAVGGISVLFEYGFGGQYSGIILQALLGTASVFAATLVLYAFRIVRVTPKFTRFFFIIMIAYALFSVVNLVLMWTGINQEPFGLRSATIFGIPIGLGLGLLAVALGAYSLMLDFNNVEIGVQRGVPAKYGWQAAFGITATIIWLYVEILRILAILRGN</sequence>
<evidence type="ECO:0000313" key="4">
    <source>
        <dbReference type="Proteomes" id="UP001501599"/>
    </source>
</evidence>
<feature type="transmembrane region" description="Helical" evidence="2">
    <location>
        <begin position="120"/>
        <end position="138"/>
    </location>
</feature>
<dbReference type="PANTHER" id="PTHR41282">
    <property type="entry name" value="CONSERVED TRANSMEMBRANE PROTEIN-RELATED"/>
    <property type="match status" value="1"/>
</dbReference>
<comment type="caution">
    <text evidence="3">The sequence shown here is derived from an EMBL/GenBank/DDBJ whole genome shotgun (WGS) entry which is preliminary data.</text>
</comment>
<feature type="transmembrane region" description="Helical" evidence="2">
    <location>
        <begin position="212"/>
        <end position="235"/>
    </location>
</feature>
<evidence type="ECO:0000256" key="1">
    <source>
        <dbReference type="SAM" id="MobiDB-lite"/>
    </source>
</evidence>
<gene>
    <name evidence="3" type="ORF">GCM10009846_24050</name>
</gene>
<keyword evidence="2" id="KW-0812">Transmembrane</keyword>
<feature type="region of interest" description="Disordered" evidence="1">
    <location>
        <begin position="1"/>
        <end position="81"/>
    </location>
</feature>
<organism evidence="3 4">
    <name type="scientific">Agrococcus versicolor</name>
    <dbReference type="NCBI Taxonomy" id="501482"/>
    <lineage>
        <taxon>Bacteria</taxon>
        <taxon>Bacillati</taxon>
        <taxon>Actinomycetota</taxon>
        <taxon>Actinomycetes</taxon>
        <taxon>Micrococcales</taxon>
        <taxon>Microbacteriaceae</taxon>
        <taxon>Agrococcus</taxon>
    </lineage>
</organism>
<feature type="transmembrane region" description="Helical" evidence="2">
    <location>
        <begin position="247"/>
        <end position="270"/>
    </location>
</feature>
<feature type="transmembrane region" description="Helical" evidence="2">
    <location>
        <begin position="291"/>
        <end position="313"/>
    </location>
</feature>
<reference evidence="3 4" key="1">
    <citation type="journal article" date="2019" name="Int. J. Syst. Evol. Microbiol.">
        <title>The Global Catalogue of Microorganisms (GCM) 10K type strain sequencing project: providing services to taxonomists for standard genome sequencing and annotation.</title>
        <authorList>
            <consortium name="The Broad Institute Genomics Platform"/>
            <consortium name="The Broad Institute Genome Sequencing Center for Infectious Disease"/>
            <person name="Wu L."/>
            <person name="Ma J."/>
        </authorList>
    </citation>
    <scope>NUCLEOTIDE SEQUENCE [LARGE SCALE GENOMIC DNA]</scope>
    <source>
        <strain evidence="3 4">JCM 16026</strain>
    </source>
</reference>
<protein>
    <submittedName>
        <fullName evidence="3">Bax inhibitor-1/YccA family protein</fullName>
    </submittedName>
</protein>
<feature type="compositionally biased region" description="Low complexity" evidence="1">
    <location>
        <begin position="30"/>
        <end position="48"/>
    </location>
</feature>
<dbReference type="EMBL" id="BAAAQT010000007">
    <property type="protein sequence ID" value="GAA2175177.1"/>
    <property type="molecule type" value="Genomic_DNA"/>
</dbReference>
<keyword evidence="2" id="KW-1133">Transmembrane helix</keyword>
<dbReference type="PANTHER" id="PTHR41282:SF1">
    <property type="entry name" value="CONSERVED TRANSMEMBRANE PROTEIN-RELATED"/>
    <property type="match status" value="1"/>
</dbReference>